<evidence type="ECO:0000256" key="1">
    <source>
        <dbReference type="SAM" id="Coils"/>
    </source>
</evidence>
<gene>
    <name evidence="3" type="ORF">PAC_12982</name>
</gene>
<feature type="compositionally biased region" description="Low complexity" evidence="2">
    <location>
        <begin position="1"/>
        <end position="23"/>
    </location>
</feature>
<evidence type="ECO:0000256" key="2">
    <source>
        <dbReference type="SAM" id="MobiDB-lite"/>
    </source>
</evidence>
<evidence type="ECO:0000313" key="3">
    <source>
        <dbReference type="EMBL" id="CZR63085.1"/>
    </source>
</evidence>
<protein>
    <submittedName>
        <fullName evidence="3">Uncharacterized protein</fullName>
    </submittedName>
</protein>
<feature type="coiled-coil region" evidence="1">
    <location>
        <begin position="134"/>
        <end position="161"/>
    </location>
</feature>
<dbReference type="AlphaFoldDB" id="A0A1L7XDH4"/>
<keyword evidence="1" id="KW-0175">Coiled coil</keyword>
<reference evidence="3 4" key="1">
    <citation type="submission" date="2016-03" db="EMBL/GenBank/DDBJ databases">
        <authorList>
            <person name="Ploux O."/>
        </authorList>
    </citation>
    <scope>NUCLEOTIDE SEQUENCE [LARGE SCALE GENOMIC DNA]</scope>
    <source>
        <strain evidence="3 4">UAMH 11012</strain>
    </source>
</reference>
<keyword evidence="4" id="KW-1185">Reference proteome</keyword>
<proteinExistence type="predicted"/>
<accession>A0A1L7XDH4</accession>
<organism evidence="3 4">
    <name type="scientific">Phialocephala subalpina</name>
    <dbReference type="NCBI Taxonomy" id="576137"/>
    <lineage>
        <taxon>Eukaryota</taxon>
        <taxon>Fungi</taxon>
        <taxon>Dikarya</taxon>
        <taxon>Ascomycota</taxon>
        <taxon>Pezizomycotina</taxon>
        <taxon>Leotiomycetes</taxon>
        <taxon>Helotiales</taxon>
        <taxon>Mollisiaceae</taxon>
        <taxon>Phialocephala</taxon>
        <taxon>Phialocephala fortinii species complex</taxon>
    </lineage>
</organism>
<dbReference type="Proteomes" id="UP000184330">
    <property type="component" value="Unassembled WGS sequence"/>
</dbReference>
<feature type="compositionally biased region" description="Low complexity" evidence="2">
    <location>
        <begin position="33"/>
        <end position="60"/>
    </location>
</feature>
<dbReference type="EMBL" id="FJOG01000022">
    <property type="protein sequence ID" value="CZR63085.1"/>
    <property type="molecule type" value="Genomic_DNA"/>
</dbReference>
<evidence type="ECO:0000313" key="4">
    <source>
        <dbReference type="Proteomes" id="UP000184330"/>
    </source>
</evidence>
<name>A0A1L7XDH4_9HELO</name>
<sequence length="232" mass="26213">MSSNKRPSSSKPSSSKPSSSKPSTTRASLTKPSSSRVSSAKPSSTKPSSTKPSSSSSEPSEIAKIKAEVAKLSEAVSKMVATLKKQVDEKKDAAKKYEEWDTKSRADGKKEQIKTMKTERAALDTISRKGRKTSKKHLEMAKKLEEKEKEALNKMKFSAKTTKEVEAERTKLSEYVGLKINRKMLEWYIQERLCPRQEYLKNEHAKRKYYQELLEGKSLTAKKTETKKKTTK</sequence>
<feature type="region of interest" description="Disordered" evidence="2">
    <location>
        <begin position="87"/>
        <end position="112"/>
    </location>
</feature>
<feature type="region of interest" description="Disordered" evidence="2">
    <location>
        <begin position="1"/>
        <end position="63"/>
    </location>
</feature>